<gene>
    <name evidence="4" type="primary">aat</name>
    <name evidence="5" type="ORF">CHU95_13985</name>
</gene>
<dbReference type="Gene3D" id="3.30.70.3550">
    <property type="entry name" value="Leucyl/phenylalanyl-tRNA-protein transferase, N-terminal domain"/>
    <property type="match status" value="1"/>
</dbReference>
<name>A0A255YXB2_9PROT</name>
<comment type="catalytic activity">
    <reaction evidence="4">
        <text>N-terminal L-lysyl-[protein] + L-leucyl-tRNA(Leu) = N-terminal L-leucyl-L-lysyl-[protein] + tRNA(Leu) + H(+)</text>
        <dbReference type="Rhea" id="RHEA:12340"/>
        <dbReference type="Rhea" id="RHEA-COMP:9613"/>
        <dbReference type="Rhea" id="RHEA-COMP:9622"/>
        <dbReference type="Rhea" id="RHEA-COMP:12670"/>
        <dbReference type="Rhea" id="RHEA-COMP:12671"/>
        <dbReference type="ChEBI" id="CHEBI:15378"/>
        <dbReference type="ChEBI" id="CHEBI:65249"/>
        <dbReference type="ChEBI" id="CHEBI:78442"/>
        <dbReference type="ChEBI" id="CHEBI:78494"/>
        <dbReference type="ChEBI" id="CHEBI:133043"/>
        <dbReference type="EC" id="2.3.2.6"/>
    </reaction>
</comment>
<dbReference type="GO" id="GO:0005737">
    <property type="term" value="C:cytoplasm"/>
    <property type="evidence" value="ECO:0007669"/>
    <property type="project" value="UniProtKB-SubCell"/>
</dbReference>
<evidence type="ECO:0000256" key="2">
    <source>
        <dbReference type="ARBA" id="ARBA00022679"/>
    </source>
</evidence>
<comment type="catalytic activity">
    <reaction evidence="4">
        <text>N-terminal L-arginyl-[protein] + L-leucyl-tRNA(Leu) = N-terminal L-leucyl-L-arginyl-[protein] + tRNA(Leu) + H(+)</text>
        <dbReference type="Rhea" id="RHEA:50416"/>
        <dbReference type="Rhea" id="RHEA-COMP:9613"/>
        <dbReference type="Rhea" id="RHEA-COMP:9622"/>
        <dbReference type="Rhea" id="RHEA-COMP:12672"/>
        <dbReference type="Rhea" id="RHEA-COMP:12673"/>
        <dbReference type="ChEBI" id="CHEBI:15378"/>
        <dbReference type="ChEBI" id="CHEBI:64719"/>
        <dbReference type="ChEBI" id="CHEBI:78442"/>
        <dbReference type="ChEBI" id="CHEBI:78494"/>
        <dbReference type="ChEBI" id="CHEBI:133044"/>
        <dbReference type="EC" id="2.3.2.6"/>
    </reaction>
</comment>
<dbReference type="GO" id="GO:0030163">
    <property type="term" value="P:protein catabolic process"/>
    <property type="evidence" value="ECO:0007669"/>
    <property type="project" value="UniProtKB-UniRule"/>
</dbReference>
<dbReference type="RefSeq" id="WP_094457245.1">
    <property type="nucleotide sequence ID" value="NZ_NOXU01000030.1"/>
</dbReference>
<proteinExistence type="inferred from homology"/>
<keyword evidence="6" id="KW-1185">Reference proteome</keyword>
<comment type="similarity">
    <text evidence="4">Belongs to the L/F-transferase family.</text>
</comment>
<dbReference type="GO" id="GO:0008914">
    <property type="term" value="F:leucyl-tRNA--protein transferase activity"/>
    <property type="evidence" value="ECO:0007669"/>
    <property type="project" value="UniProtKB-UniRule"/>
</dbReference>
<reference evidence="5 6" key="1">
    <citation type="submission" date="2017-07" db="EMBL/GenBank/DDBJ databases">
        <title>Niveispirillum cyanobacteriorum sp. nov., isolated from cyanobacterial aggregates in a eutrophic lake.</title>
        <authorList>
            <person name="Cai H."/>
        </authorList>
    </citation>
    <scope>NUCLEOTIDE SEQUENCE [LARGE SCALE GENOMIC DNA]</scope>
    <source>
        <strain evidence="6">TH1-14</strain>
    </source>
</reference>
<dbReference type="HAMAP" id="MF_00688">
    <property type="entry name" value="Leu_Phe_trans"/>
    <property type="match status" value="1"/>
</dbReference>
<evidence type="ECO:0000313" key="5">
    <source>
        <dbReference type="EMBL" id="OYQ33809.1"/>
    </source>
</evidence>
<dbReference type="Proteomes" id="UP000216998">
    <property type="component" value="Unassembled WGS sequence"/>
</dbReference>
<comment type="function">
    <text evidence="4">Functions in the N-end rule pathway of protein degradation where it conjugates Leu, Phe and, less efficiently, Met from aminoacyl-tRNAs to the N-termini of proteins containing an N-terminal arginine or lysine.</text>
</comment>
<dbReference type="InterPro" id="IPR042221">
    <property type="entry name" value="Leu/Phe-tRNA_Trfase_N"/>
</dbReference>
<sequence length="217" mass="24399">MGILTPELLIRAYGSGVFPMAESADAHDLLWFDPPFRGVLPLDGFHVPRRLRKTLRHFPFDIRVDSDFRATMTHCAEPAPDRPQTWINTDIMETYCQLHAMGKAHSVECWQDGQMVGGLYGVSLGAAFFGESMFSRATDASKIALVHLVARLRAGGYMLLDTQFLTEHLSQFGATEIPRHRYRALLSKAVNAQADFYGFEDERVLLSDFLQSLTQTS</sequence>
<dbReference type="PANTHER" id="PTHR30098">
    <property type="entry name" value="LEUCYL/PHENYLALANYL-TRNA--PROTEIN TRANSFERASE"/>
    <property type="match status" value="1"/>
</dbReference>
<dbReference type="SUPFAM" id="SSF55729">
    <property type="entry name" value="Acyl-CoA N-acyltransferases (Nat)"/>
    <property type="match status" value="1"/>
</dbReference>
<comment type="catalytic activity">
    <reaction evidence="4">
        <text>L-phenylalanyl-tRNA(Phe) + an N-terminal L-alpha-aminoacyl-[protein] = an N-terminal L-phenylalanyl-L-alpha-aminoacyl-[protein] + tRNA(Phe)</text>
        <dbReference type="Rhea" id="RHEA:43632"/>
        <dbReference type="Rhea" id="RHEA-COMP:9668"/>
        <dbReference type="Rhea" id="RHEA-COMP:9699"/>
        <dbReference type="Rhea" id="RHEA-COMP:10636"/>
        <dbReference type="Rhea" id="RHEA-COMP:10637"/>
        <dbReference type="ChEBI" id="CHEBI:78442"/>
        <dbReference type="ChEBI" id="CHEBI:78531"/>
        <dbReference type="ChEBI" id="CHEBI:78597"/>
        <dbReference type="ChEBI" id="CHEBI:83561"/>
        <dbReference type="EC" id="2.3.2.6"/>
    </reaction>
</comment>
<dbReference type="InterPro" id="IPR016181">
    <property type="entry name" value="Acyl_CoA_acyltransferase"/>
</dbReference>
<dbReference type="NCBIfam" id="TIGR00667">
    <property type="entry name" value="aat"/>
    <property type="match status" value="1"/>
</dbReference>
<protein>
    <recommendedName>
        <fullName evidence="4">Leucyl/phenylalanyl-tRNA--protein transferase</fullName>
        <ecNumber evidence="4">2.3.2.6</ecNumber>
    </recommendedName>
    <alternativeName>
        <fullName evidence="4">L/F-transferase</fullName>
    </alternativeName>
    <alternativeName>
        <fullName evidence="4">Leucyltransferase</fullName>
    </alternativeName>
    <alternativeName>
        <fullName evidence="4">Phenyalanyltransferase</fullName>
    </alternativeName>
</protein>
<dbReference type="AlphaFoldDB" id="A0A255YXB2"/>
<evidence type="ECO:0000313" key="6">
    <source>
        <dbReference type="Proteomes" id="UP000216998"/>
    </source>
</evidence>
<dbReference type="OrthoDB" id="9790282at2"/>
<dbReference type="PANTHER" id="PTHR30098:SF2">
    <property type="entry name" value="LEUCYL_PHENYLALANYL-TRNA--PROTEIN TRANSFERASE"/>
    <property type="match status" value="1"/>
</dbReference>
<evidence type="ECO:0000256" key="4">
    <source>
        <dbReference type="HAMAP-Rule" id="MF_00688"/>
    </source>
</evidence>
<dbReference type="Pfam" id="PF03588">
    <property type="entry name" value="Leu_Phe_trans"/>
    <property type="match status" value="1"/>
</dbReference>
<dbReference type="EC" id="2.3.2.6" evidence="4"/>
<comment type="subcellular location">
    <subcellularLocation>
        <location evidence="4">Cytoplasm</location>
    </subcellularLocation>
</comment>
<organism evidence="5 6">
    <name type="scientific">Niveispirillum lacus</name>
    <dbReference type="NCBI Taxonomy" id="1981099"/>
    <lineage>
        <taxon>Bacteria</taxon>
        <taxon>Pseudomonadati</taxon>
        <taxon>Pseudomonadota</taxon>
        <taxon>Alphaproteobacteria</taxon>
        <taxon>Rhodospirillales</taxon>
        <taxon>Azospirillaceae</taxon>
        <taxon>Niveispirillum</taxon>
    </lineage>
</organism>
<dbReference type="Gene3D" id="3.40.630.70">
    <property type="entry name" value="Leucyl/phenylalanyl-tRNA-protein transferase, C-terminal domain"/>
    <property type="match status" value="1"/>
</dbReference>
<evidence type="ECO:0000256" key="1">
    <source>
        <dbReference type="ARBA" id="ARBA00022490"/>
    </source>
</evidence>
<keyword evidence="2 4" id="KW-0808">Transferase</keyword>
<dbReference type="InterPro" id="IPR042203">
    <property type="entry name" value="Leu/Phe-tRNA_Trfase_C"/>
</dbReference>
<accession>A0A255YXB2</accession>
<comment type="caution">
    <text evidence="5">The sequence shown here is derived from an EMBL/GenBank/DDBJ whole genome shotgun (WGS) entry which is preliminary data.</text>
</comment>
<dbReference type="EMBL" id="NOXU01000030">
    <property type="protein sequence ID" value="OYQ33809.1"/>
    <property type="molecule type" value="Genomic_DNA"/>
</dbReference>
<keyword evidence="3 4" id="KW-0012">Acyltransferase</keyword>
<evidence type="ECO:0000256" key="3">
    <source>
        <dbReference type="ARBA" id="ARBA00023315"/>
    </source>
</evidence>
<dbReference type="InterPro" id="IPR004616">
    <property type="entry name" value="Leu/Phe-tRNA_Trfase"/>
</dbReference>
<dbReference type="FunFam" id="3.40.630.70:FF:000001">
    <property type="entry name" value="Leucyl/phenylalanyl-tRNA--protein transferase"/>
    <property type="match status" value="1"/>
</dbReference>
<keyword evidence="1 4" id="KW-0963">Cytoplasm</keyword>